<evidence type="ECO:0000256" key="11">
    <source>
        <dbReference type="ARBA" id="ARBA00022833"/>
    </source>
</evidence>
<keyword evidence="8" id="KW-0479">Metal-binding</keyword>
<dbReference type="Proteomes" id="UP000824596">
    <property type="component" value="Unassembled WGS sequence"/>
</dbReference>
<evidence type="ECO:0000256" key="14">
    <source>
        <dbReference type="ARBA" id="ARBA00023145"/>
    </source>
</evidence>
<organism evidence="19 20">
    <name type="scientific">Hirsutella rhossiliensis</name>
    <dbReference type="NCBI Taxonomy" id="111463"/>
    <lineage>
        <taxon>Eukaryota</taxon>
        <taxon>Fungi</taxon>
        <taxon>Dikarya</taxon>
        <taxon>Ascomycota</taxon>
        <taxon>Pezizomycotina</taxon>
        <taxon>Sordariomycetes</taxon>
        <taxon>Hypocreomycetidae</taxon>
        <taxon>Hypocreales</taxon>
        <taxon>Ophiocordycipitaceae</taxon>
        <taxon>Hirsutella</taxon>
    </lineage>
</organism>
<feature type="domain" description="Peptidase M14" evidence="18">
    <location>
        <begin position="123"/>
        <end position="423"/>
    </location>
</feature>
<comment type="subcellular location">
    <subcellularLocation>
        <location evidence="3">Secreted</location>
    </subcellularLocation>
</comment>
<keyword evidence="9 17" id="KW-0732">Signal</keyword>
<evidence type="ECO:0000313" key="19">
    <source>
        <dbReference type="EMBL" id="KAH0957091.1"/>
    </source>
</evidence>
<dbReference type="InterPro" id="IPR057246">
    <property type="entry name" value="CARBOXYPEPT_ZN_1"/>
</dbReference>
<evidence type="ECO:0000256" key="7">
    <source>
        <dbReference type="ARBA" id="ARBA00022670"/>
    </source>
</evidence>
<evidence type="ECO:0000256" key="8">
    <source>
        <dbReference type="ARBA" id="ARBA00022723"/>
    </source>
</evidence>
<reference evidence="19" key="1">
    <citation type="submission" date="2021-09" db="EMBL/GenBank/DDBJ databases">
        <title>A high-quality genome of the endoparasitic fungus Hirsutella rhossiliensis with a comparison of Hirsutella genomes reveals transposable elements contributing to genome size variation.</title>
        <authorList>
            <person name="Lin R."/>
            <person name="Jiao Y."/>
            <person name="Sun X."/>
            <person name="Ling J."/>
            <person name="Xie B."/>
            <person name="Cheng X."/>
        </authorList>
    </citation>
    <scope>NUCLEOTIDE SEQUENCE</scope>
    <source>
        <strain evidence="19">HR02</strain>
    </source>
</reference>
<accession>A0A9P8SC21</accession>
<keyword evidence="14" id="KW-0865">Zymogen</keyword>
<evidence type="ECO:0000313" key="20">
    <source>
        <dbReference type="Proteomes" id="UP000824596"/>
    </source>
</evidence>
<evidence type="ECO:0000256" key="6">
    <source>
        <dbReference type="ARBA" id="ARBA00022645"/>
    </source>
</evidence>
<evidence type="ECO:0000256" key="4">
    <source>
        <dbReference type="ARBA" id="ARBA00005988"/>
    </source>
</evidence>
<evidence type="ECO:0000256" key="15">
    <source>
        <dbReference type="ARBA" id="ARBA00023157"/>
    </source>
</evidence>
<evidence type="ECO:0000256" key="16">
    <source>
        <dbReference type="PROSITE-ProRule" id="PRU01379"/>
    </source>
</evidence>
<comment type="similarity">
    <text evidence="4 16">Belongs to the peptidase M14 family.</text>
</comment>
<gene>
    <name evidence="19" type="ORF">HRG_11839</name>
</gene>
<keyword evidence="10" id="KW-0378">Hydrolase</keyword>
<name>A0A9P8SC21_9HYPO</name>
<dbReference type="OrthoDB" id="3626597at2759"/>
<keyword evidence="5" id="KW-0964">Secreted</keyword>
<keyword evidence="6 19" id="KW-0121">Carboxypeptidase</keyword>
<dbReference type="PROSITE" id="PS52035">
    <property type="entry name" value="PEPTIDASE_M14"/>
    <property type="match status" value="1"/>
</dbReference>
<dbReference type="SMART" id="SM00631">
    <property type="entry name" value="Zn_pept"/>
    <property type="match status" value="1"/>
</dbReference>
<feature type="signal peptide" evidence="17">
    <location>
        <begin position="1"/>
        <end position="20"/>
    </location>
</feature>
<dbReference type="AlphaFoldDB" id="A0A9P8SC21"/>
<dbReference type="PANTHER" id="PTHR11705">
    <property type="entry name" value="PROTEASE FAMILY M14 CARBOXYPEPTIDASE A,B"/>
    <property type="match status" value="1"/>
</dbReference>
<keyword evidence="15" id="KW-1015">Disulfide bond</keyword>
<keyword evidence="13" id="KW-0482">Metalloprotease</keyword>
<dbReference type="Pfam" id="PF00246">
    <property type="entry name" value="Peptidase_M14"/>
    <property type="match status" value="1"/>
</dbReference>
<comment type="cofactor">
    <cofactor evidence="1">
        <name>Zn(2+)</name>
        <dbReference type="ChEBI" id="CHEBI:29105"/>
    </cofactor>
</comment>
<protein>
    <submittedName>
        <fullName evidence="19">Zinc carboxypeptidase domain-containing protein</fullName>
    </submittedName>
</protein>
<dbReference type="SUPFAM" id="SSF53187">
    <property type="entry name" value="Zn-dependent exopeptidases"/>
    <property type="match status" value="1"/>
</dbReference>
<keyword evidence="20" id="KW-1185">Reference proteome</keyword>
<feature type="active site" description="Proton donor/acceptor" evidence="16">
    <location>
        <position position="389"/>
    </location>
</feature>
<dbReference type="EMBL" id="JAIZPD010000023">
    <property type="protein sequence ID" value="KAH0957091.1"/>
    <property type="molecule type" value="Genomic_DNA"/>
</dbReference>
<dbReference type="GO" id="GO:0004181">
    <property type="term" value="F:metallocarboxypeptidase activity"/>
    <property type="evidence" value="ECO:0007669"/>
    <property type="project" value="InterPro"/>
</dbReference>
<evidence type="ECO:0000256" key="9">
    <source>
        <dbReference type="ARBA" id="ARBA00022729"/>
    </source>
</evidence>
<dbReference type="Gene3D" id="3.40.630.10">
    <property type="entry name" value="Zn peptidases"/>
    <property type="match status" value="1"/>
</dbReference>
<dbReference type="Gene3D" id="3.30.70.340">
    <property type="entry name" value="Metallocarboxypeptidase-like"/>
    <property type="match status" value="1"/>
</dbReference>
<proteinExistence type="inferred from homology"/>
<evidence type="ECO:0000256" key="3">
    <source>
        <dbReference type="ARBA" id="ARBA00004613"/>
    </source>
</evidence>
<evidence type="ECO:0000256" key="1">
    <source>
        <dbReference type="ARBA" id="ARBA00001947"/>
    </source>
</evidence>
<evidence type="ECO:0000256" key="13">
    <source>
        <dbReference type="ARBA" id="ARBA00023049"/>
    </source>
</evidence>
<evidence type="ECO:0000256" key="12">
    <source>
        <dbReference type="ARBA" id="ARBA00023026"/>
    </source>
</evidence>
<dbReference type="PROSITE" id="PS00132">
    <property type="entry name" value="CARBOXYPEPT_ZN_1"/>
    <property type="match status" value="1"/>
</dbReference>
<keyword evidence="7" id="KW-0645">Protease</keyword>
<keyword evidence="11" id="KW-0862">Zinc</keyword>
<dbReference type="CDD" id="cd03860">
    <property type="entry name" value="M14_CP_A-B_like"/>
    <property type="match status" value="1"/>
</dbReference>
<evidence type="ECO:0000256" key="10">
    <source>
        <dbReference type="ARBA" id="ARBA00022801"/>
    </source>
</evidence>
<evidence type="ECO:0000256" key="5">
    <source>
        <dbReference type="ARBA" id="ARBA00022525"/>
    </source>
</evidence>
<feature type="chain" id="PRO_5040227274" evidence="17">
    <location>
        <begin position="21"/>
        <end position="424"/>
    </location>
</feature>
<dbReference type="GO" id="GO:0005576">
    <property type="term" value="C:extracellular region"/>
    <property type="evidence" value="ECO:0007669"/>
    <property type="project" value="UniProtKB-SubCell"/>
</dbReference>
<dbReference type="PANTHER" id="PTHR11705:SF143">
    <property type="entry name" value="SLL0236 PROTEIN"/>
    <property type="match status" value="1"/>
</dbReference>
<evidence type="ECO:0000259" key="18">
    <source>
        <dbReference type="PROSITE" id="PS52035"/>
    </source>
</evidence>
<dbReference type="SUPFAM" id="SSF54897">
    <property type="entry name" value="Protease propeptides/inhibitors"/>
    <property type="match status" value="1"/>
</dbReference>
<dbReference type="RefSeq" id="XP_044714605.1">
    <property type="nucleotide sequence ID" value="XM_044870309.1"/>
</dbReference>
<dbReference type="InterPro" id="IPR000834">
    <property type="entry name" value="Peptidase_M14"/>
</dbReference>
<evidence type="ECO:0000256" key="17">
    <source>
        <dbReference type="SAM" id="SignalP"/>
    </source>
</evidence>
<dbReference type="InterPro" id="IPR003146">
    <property type="entry name" value="M14A_act_pep"/>
</dbReference>
<dbReference type="GeneID" id="68360967"/>
<dbReference type="Pfam" id="PF02244">
    <property type="entry name" value="Propep_M14"/>
    <property type="match status" value="1"/>
</dbReference>
<evidence type="ECO:0000256" key="2">
    <source>
        <dbReference type="ARBA" id="ARBA00003091"/>
    </source>
</evidence>
<comment type="caution">
    <text evidence="19">The sequence shown here is derived from an EMBL/GenBank/DDBJ whole genome shotgun (WGS) entry which is preliminary data.</text>
</comment>
<sequence length="424" mass="47243">MKTSLAILPCLLATATWAAAAPPPPPTRISYDGFKVFRVPVRTEAQRVNDVVARLGLGVWQPASRKGAFADIEVPPAKLDDFRREMEGFELITMHEDLGKSIADEASFEVYADGSANDTWFNSYHPYQEHLQWLQALQAEHPNNSEVVTSGRSLEGNAITGIHFYGSGGKGSKPAVVFHGTVHAREWIASKVVEYFAYSLLNGYKDDAEIRGFVDKYDFYLFPIVNPDGFKYSQTTNRMWRKNRQRSSQGSCLGRDINRNWPYKWDGPGSSTNPCAEDYRGESESDAPETKSLTSFLARVKQAQGLKLYIDYHSYSQLFMTPYGWTCDDVAPNNDELQSLAGGAVEAIRSVHGLEFGYGPICSTIYRTAGSSVDWVNDVAKSDYTFTSELRDTGRYGFILPASQIVPSGEEAFAGVKYLLQNMK</sequence>
<dbReference type="PRINTS" id="PR00765">
    <property type="entry name" value="CRBOXYPTASEA"/>
</dbReference>
<comment type="function">
    <text evidence="2">Extracellular metalloprotease that contributes to pathogenicity.</text>
</comment>
<dbReference type="InterPro" id="IPR036990">
    <property type="entry name" value="M14A-like_propep"/>
</dbReference>
<keyword evidence="12" id="KW-0843">Virulence</keyword>
<dbReference type="FunFam" id="3.40.630.10:FF:000165">
    <property type="entry name" value="Glucan 1,4-alpha-glucosidase, putative"/>
    <property type="match status" value="1"/>
</dbReference>
<dbReference type="GO" id="GO:0006508">
    <property type="term" value="P:proteolysis"/>
    <property type="evidence" value="ECO:0007669"/>
    <property type="project" value="UniProtKB-KW"/>
</dbReference>
<dbReference type="GO" id="GO:0008270">
    <property type="term" value="F:zinc ion binding"/>
    <property type="evidence" value="ECO:0007669"/>
    <property type="project" value="InterPro"/>
</dbReference>